<dbReference type="AlphaFoldDB" id="A0AAV2CK07"/>
<accession>A0AAV2CK07</accession>
<dbReference type="InterPro" id="IPR043502">
    <property type="entry name" value="DNA/RNA_pol_sf"/>
</dbReference>
<dbReference type="Proteomes" id="UP001497516">
    <property type="component" value="Chromosome 1"/>
</dbReference>
<dbReference type="Pfam" id="PF00078">
    <property type="entry name" value="RVT_1"/>
    <property type="match status" value="1"/>
</dbReference>
<evidence type="ECO:0000256" key="3">
    <source>
        <dbReference type="ARBA" id="ARBA00022695"/>
    </source>
</evidence>
<proteinExistence type="predicted"/>
<dbReference type="FunFam" id="3.10.10.10:FF:000007">
    <property type="entry name" value="Retrovirus-related Pol polyprotein from transposon 17.6-like Protein"/>
    <property type="match status" value="1"/>
</dbReference>
<dbReference type="CDD" id="cd01647">
    <property type="entry name" value="RT_LTR"/>
    <property type="match status" value="1"/>
</dbReference>
<dbReference type="Pfam" id="PF08284">
    <property type="entry name" value="RVP_2"/>
    <property type="match status" value="1"/>
</dbReference>
<evidence type="ECO:0000256" key="5">
    <source>
        <dbReference type="ARBA" id="ARBA00022759"/>
    </source>
</evidence>
<dbReference type="GO" id="GO:0006508">
    <property type="term" value="P:proteolysis"/>
    <property type="evidence" value="ECO:0007669"/>
    <property type="project" value="UniProtKB-KW"/>
</dbReference>
<evidence type="ECO:0000313" key="10">
    <source>
        <dbReference type="EMBL" id="CAL1356101.1"/>
    </source>
</evidence>
<keyword evidence="2" id="KW-0808">Transferase</keyword>
<gene>
    <name evidence="10" type="ORF">LTRI10_LOCUS3821</name>
</gene>
<feature type="compositionally biased region" description="Acidic residues" evidence="8">
    <location>
        <begin position="47"/>
        <end position="60"/>
    </location>
</feature>
<evidence type="ECO:0000256" key="6">
    <source>
        <dbReference type="ARBA" id="ARBA00022801"/>
    </source>
</evidence>
<reference evidence="10 11" key="1">
    <citation type="submission" date="2024-04" db="EMBL/GenBank/DDBJ databases">
        <authorList>
            <person name="Fracassetti M."/>
        </authorList>
    </citation>
    <scope>NUCLEOTIDE SEQUENCE [LARGE SCALE GENOMIC DNA]</scope>
</reference>
<dbReference type="Gene3D" id="3.10.10.10">
    <property type="entry name" value="HIV Type 1 Reverse Transcriptase, subunit A, domain 1"/>
    <property type="match status" value="1"/>
</dbReference>
<dbReference type="SUPFAM" id="SSF50630">
    <property type="entry name" value="Acid proteases"/>
    <property type="match status" value="1"/>
</dbReference>
<keyword evidence="3" id="KW-0548">Nucleotidyltransferase</keyword>
<evidence type="ECO:0000313" key="11">
    <source>
        <dbReference type="Proteomes" id="UP001497516"/>
    </source>
</evidence>
<dbReference type="FunFam" id="3.30.70.270:FF:000020">
    <property type="entry name" value="Transposon Tf2-6 polyprotein-like Protein"/>
    <property type="match status" value="1"/>
</dbReference>
<keyword evidence="11" id="KW-1185">Reference proteome</keyword>
<feature type="compositionally biased region" description="Polar residues" evidence="8">
    <location>
        <begin position="13"/>
        <end position="25"/>
    </location>
</feature>
<dbReference type="InterPro" id="IPR043128">
    <property type="entry name" value="Rev_trsase/Diguanyl_cyclase"/>
</dbReference>
<organism evidence="10 11">
    <name type="scientific">Linum trigynum</name>
    <dbReference type="NCBI Taxonomy" id="586398"/>
    <lineage>
        <taxon>Eukaryota</taxon>
        <taxon>Viridiplantae</taxon>
        <taxon>Streptophyta</taxon>
        <taxon>Embryophyta</taxon>
        <taxon>Tracheophyta</taxon>
        <taxon>Spermatophyta</taxon>
        <taxon>Magnoliopsida</taxon>
        <taxon>eudicotyledons</taxon>
        <taxon>Gunneridae</taxon>
        <taxon>Pentapetalae</taxon>
        <taxon>rosids</taxon>
        <taxon>fabids</taxon>
        <taxon>Malpighiales</taxon>
        <taxon>Linaceae</taxon>
        <taxon>Linum</taxon>
    </lineage>
</organism>
<evidence type="ECO:0000259" key="9">
    <source>
        <dbReference type="PROSITE" id="PS50878"/>
    </source>
</evidence>
<feature type="region of interest" description="Disordered" evidence="8">
    <location>
        <begin position="1"/>
        <end position="63"/>
    </location>
</feature>
<evidence type="ECO:0000256" key="4">
    <source>
        <dbReference type="ARBA" id="ARBA00022722"/>
    </source>
</evidence>
<keyword evidence="7" id="KW-0695">RNA-directed DNA polymerase</keyword>
<dbReference type="InterPro" id="IPR041577">
    <property type="entry name" value="RT_RNaseH_2"/>
</dbReference>
<dbReference type="GO" id="GO:0003964">
    <property type="term" value="F:RNA-directed DNA polymerase activity"/>
    <property type="evidence" value="ECO:0007669"/>
    <property type="project" value="UniProtKB-KW"/>
</dbReference>
<dbReference type="PANTHER" id="PTHR24559">
    <property type="entry name" value="TRANSPOSON TY3-I GAG-POL POLYPROTEIN"/>
    <property type="match status" value="1"/>
</dbReference>
<keyword evidence="1" id="KW-0645">Protease</keyword>
<dbReference type="GO" id="GO:0008233">
    <property type="term" value="F:peptidase activity"/>
    <property type="evidence" value="ECO:0007669"/>
    <property type="project" value="UniProtKB-KW"/>
</dbReference>
<dbReference type="InterPro" id="IPR021109">
    <property type="entry name" value="Peptidase_aspartic_dom_sf"/>
</dbReference>
<evidence type="ECO:0000256" key="1">
    <source>
        <dbReference type="ARBA" id="ARBA00022670"/>
    </source>
</evidence>
<keyword evidence="6" id="KW-0378">Hydrolase</keyword>
<dbReference type="Gene3D" id="3.30.70.270">
    <property type="match status" value="2"/>
</dbReference>
<keyword evidence="5" id="KW-0255">Endonuclease</keyword>
<dbReference type="InterPro" id="IPR000477">
    <property type="entry name" value="RT_dom"/>
</dbReference>
<keyword evidence="4" id="KW-0540">Nuclease</keyword>
<protein>
    <recommendedName>
        <fullName evidence="9">Reverse transcriptase domain-containing protein</fullName>
    </recommendedName>
</protein>
<feature type="domain" description="Reverse transcriptase" evidence="9">
    <location>
        <begin position="296"/>
        <end position="475"/>
    </location>
</feature>
<sequence length="575" mass="65602">MDEPIVHQLISEPGSTEPSSYQLPGTRSEADSEETNNDGSPHIGSGEQEESQDPDPDPTDGEVSLFALTGVSHPATLRFSVQLQQETMVALVDSGSSHNFVNRDTAKELLLTPTPIPPFSVKVANGDVLCCEHCYEDVELRIQGELMRVDLYELPIKGLDVVLGIHWLRQLGPVTIDWNRLTLKFMDDNDRWVELQGIRKTIVKDDHLHQLRRREVAFWPLCVPDQGVASTESPAELQELLGRYADLFESPTQLPPHRIADHRIPLKEGTDEINMRPYRYAHYQKEEIERQVGDMLRTGLIQPSSSPISSPVLLVKKKDGTWRFCTDFRALNQATIKDRFPIPTVDDMLDELHDARYLTKLDLRAGYHQIRMSKEDIPKTAFQTHSGHYEYVVMPFGLCNAPATFQAAMNDIFRHLLRKSVLVFFYDILIYSRDWETHLQHLQEVFGILRSHQYYLNHAKCVFGRQRVEYLGHIITPERVQVDNSKIQAMVDGPSPRNVSELRGFLGLTGYYRKFVQNYSSIARPSTLLLKKGGFDWTEAAEQAFIRLKRAMTSTPTLAMPDFTKPFTIEADASR</sequence>
<dbReference type="GO" id="GO:0004519">
    <property type="term" value="F:endonuclease activity"/>
    <property type="evidence" value="ECO:0007669"/>
    <property type="project" value="UniProtKB-KW"/>
</dbReference>
<dbReference type="PROSITE" id="PS50878">
    <property type="entry name" value="RT_POL"/>
    <property type="match status" value="1"/>
</dbReference>
<dbReference type="Gene3D" id="2.40.70.10">
    <property type="entry name" value="Acid Proteases"/>
    <property type="match status" value="1"/>
</dbReference>
<evidence type="ECO:0000256" key="2">
    <source>
        <dbReference type="ARBA" id="ARBA00022679"/>
    </source>
</evidence>
<name>A0AAV2CK07_9ROSI</name>
<evidence type="ECO:0000256" key="7">
    <source>
        <dbReference type="ARBA" id="ARBA00022918"/>
    </source>
</evidence>
<dbReference type="PANTHER" id="PTHR24559:SF434">
    <property type="entry name" value="RNA-DIRECTED DNA POLYMERASE HOMOLOG"/>
    <property type="match status" value="1"/>
</dbReference>
<dbReference type="InterPro" id="IPR053134">
    <property type="entry name" value="RNA-dir_DNA_polymerase"/>
</dbReference>
<dbReference type="Pfam" id="PF17919">
    <property type="entry name" value="RT_RNaseH_2"/>
    <property type="match status" value="1"/>
</dbReference>
<dbReference type="SUPFAM" id="SSF56672">
    <property type="entry name" value="DNA/RNA polymerases"/>
    <property type="match status" value="1"/>
</dbReference>
<dbReference type="CDD" id="cd00303">
    <property type="entry name" value="retropepsin_like"/>
    <property type="match status" value="1"/>
</dbReference>
<evidence type="ECO:0000256" key="8">
    <source>
        <dbReference type="SAM" id="MobiDB-lite"/>
    </source>
</evidence>
<dbReference type="EMBL" id="OZ034813">
    <property type="protein sequence ID" value="CAL1356101.1"/>
    <property type="molecule type" value="Genomic_DNA"/>
</dbReference>